<name>A0A4Q2DXI3_9AGAR</name>
<protein>
    <submittedName>
        <fullName evidence="1">Uncharacterized protein</fullName>
    </submittedName>
</protein>
<gene>
    <name evidence="1" type="ORF">EST38_g1895</name>
</gene>
<dbReference type="AlphaFoldDB" id="A0A4Q2DXI3"/>
<dbReference type="Proteomes" id="UP000290288">
    <property type="component" value="Unassembled WGS sequence"/>
</dbReference>
<sequence length="57" mass="6249">MNFASIKYLPILVLNGNANSSAEPTLKCLCKGGSATKPGPFHTVPQQSRLRMTKMHY</sequence>
<organism evidence="1 2">
    <name type="scientific">Candolleomyces aberdarensis</name>
    <dbReference type="NCBI Taxonomy" id="2316362"/>
    <lineage>
        <taxon>Eukaryota</taxon>
        <taxon>Fungi</taxon>
        <taxon>Dikarya</taxon>
        <taxon>Basidiomycota</taxon>
        <taxon>Agaricomycotina</taxon>
        <taxon>Agaricomycetes</taxon>
        <taxon>Agaricomycetidae</taxon>
        <taxon>Agaricales</taxon>
        <taxon>Agaricineae</taxon>
        <taxon>Psathyrellaceae</taxon>
        <taxon>Candolleomyces</taxon>
    </lineage>
</organism>
<keyword evidence="2" id="KW-1185">Reference proteome</keyword>
<reference evidence="1 2" key="1">
    <citation type="submission" date="2019-01" db="EMBL/GenBank/DDBJ databases">
        <title>Draft genome sequence of Psathyrella aberdarensis IHI B618.</title>
        <authorList>
            <person name="Buettner E."/>
            <person name="Kellner H."/>
        </authorList>
    </citation>
    <scope>NUCLEOTIDE SEQUENCE [LARGE SCALE GENOMIC DNA]</scope>
    <source>
        <strain evidence="1 2">IHI B618</strain>
    </source>
</reference>
<comment type="caution">
    <text evidence="1">The sequence shown here is derived from an EMBL/GenBank/DDBJ whole genome shotgun (WGS) entry which is preliminary data.</text>
</comment>
<proteinExistence type="predicted"/>
<evidence type="ECO:0000313" key="2">
    <source>
        <dbReference type="Proteomes" id="UP000290288"/>
    </source>
</evidence>
<dbReference type="EMBL" id="SDEE01000028">
    <property type="protein sequence ID" value="RXW23984.1"/>
    <property type="molecule type" value="Genomic_DNA"/>
</dbReference>
<evidence type="ECO:0000313" key="1">
    <source>
        <dbReference type="EMBL" id="RXW23984.1"/>
    </source>
</evidence>
<accession>A0A4Q2DXI3</accession>